<dbReference type="CDD" id="cd07326">
    <property type="entry name" value="M56_BlaR1_MecR1_like"/>
    <property type="match status" value="1"/>
</dbReference>
<keyword evidence="1" id="KW-1133">Transmembrane helix</keyword>
<accession>A0A1F6MVP6</accession>
<dbReference type="Proteomes" id="UP000178347">
    <property type="component" value="Unassembled WGS sequence"/>
</dbReference>
<dbReference type="Gene3D" id="3.30.2010.10">
    <property type="entry name" value="Metalloproteases ('zincins'), catalytic domain"/>
    <property type="match status" value="1"/>
</dbReference>
<comment type="caution">
    <text evidence="3">The sequence shown here is derived from an EMBL/GenBank/DDBJ whole genome shotgun (WGS) entry which is preliminary data.</text>
</comment>
<dbReference type="STRING" id="1798692.A3G00_04285"/>
<evidence type="ECO:0000256" key="1">
    <source>
        <dbReference type="SAM" id="Phobius"/>
    </source>
</evidence>
<keyword evidence="1" id="KW-0812">Transmembrane</keyword>
<gene>
    <name evidence="3" type="ORF">A3G00_04285</name>
</gene>
<evidence type="ECO:0000313" key="3">
    <source>
        <dbReference type="EMBL" id="OGH75681.1"/>
    </source>
</evidence>
<dbReference type="InterPro" id="IPR008756">
    <property type="entry name" value="Peptidase_M56"/>
</dbReference>
<proteinExistence type="predicted"/>
<sequence>MHSNFTTKARKVFRNIAILLAVVFGGVLVFGYFVYQRLFIFGGMLLDKLKSACGCTEYLSFSTHPFIISTFAILGLGLLVGAGLAIYKTVKFKKLNYKFVRAHLKRARPALRASLREVVNELGLDEKVVEIREQSPAVFCYGFLKPKICVSDGLVSALEKEELRAVLRHERRHLLNYDPLKLFCLKLGEKFFFFVPGFKTLVKQYITYSEMAADEDVGIGDNEKISLAGALFKIINQEEQAMLRNGLALSFFSSVIEERVNRLADADYAPVFKIFNRQFFAGVVALFVVLLSVLVLFKDSSTALATHQEFGFCQMQEMAVVDNKCVAEINRKQVCEDSYLSRAVACNK</sequence>
<feature type="transmembrane region" description="Helical" evidence="1">
    <location>
        <begin position="66"/>
        <end position="87"/>
    </location>
</feature>
<dbReference type="EMBL" id="MFQN01000004">
    <property type="protein sequence ID" value="OGH75681.1"/>
    <property type="molecule type" value="Genomic_DNA"/>
</dbReference>
<reference evidence="3 4" key="1">
    <citation type="journal article" date="2016" name="Nat. Commun.">
        <title>Thousands of microbial genomes shed light on interconnected biogeochemical processes in an aquifer system.</title>
        <authorList>
            <person name="Anantharaman K."/>
            <person name="Brown C.T."/>
            <person name="Hug L.A."/>
            <person name="Sharon I."/>
            <person name="Castelle C.J."/>
            <person name="Probst A.J."/>
            <person name="Thomas B.C."/>
            <person name="Singh A."/>
            <person name="Wilkins M.J."/>
            <person name="Karaoz U."/>
            <person name="Brodie E.L."/>
            <person name="Williams K.H."/>
            <person name="Hubbard S.S."/>
            <person name="Banfield J.F."/>
        </authorList>
    </citation>
    <scope>NUCLEOTIDE SEQUENCE [LARGE SCALE GENOMIC DNA]</scope>
</reference>
<dbReference type="Pfam" id="PF05569">
    <property type="entry name" value="Peptidase_M56"/>
    <property type="match status" value="1"/>
</dbReference>
<evidence type="ECO:0000259" key="2">
    <source>
        <dbReference type="Pfam" id="PF05569"/>
    </source>
</evidence>
<feature type="transmembrane region" description="Helical" evidence="1">
    <location>
        <begin position="12"/>
        <end position="35"/>
    </location>
</feature>
<dbReference type="AlphaFoldDB" id="A0A1F6MVP6"/>
<dbReference type="InterPro" id="IPR052173">
    <property type="entry name" value="Beta-lactam_resp_regulator"/>
</dbReference>
<feature type="domain" description="Peptidase M56" evidence="2">
    <location>
        <begin position="76"/>
        <end position="261"/>
    </location>
</feature>
<evidence type="ECO:0000313" key="4">
    <source>
        <dbReference type="Proteomes" id="UP000178347"/>
    </source>
</evidence>
<feature type="transmembrane region" description="Helical" evidence="1">
    <location>
        <begin position="279"/>
        <end position="297"/>
    </location>
</feature>
<organism evidence="3 4">
    <name type="scientific">Candidatus Magasanikbacteria bacterium RIFCSPLOWO2_12_FULL_43_12</name>
    <dbReference type="NCBI Taxonomy" id="1798692"/>
    <lineage>
        <taxon>Bacteria</taxon>
        <taxon>Candidatus Magasanikiibacteriota</taxon>
    </lineage>
</organism>
<dbReference type="PANTHER" id="PTHR34978">
    <property type="entry name" value="POSSIBLE SENSOR-TRANSDUCER PROTEIN BLAR"/>
    <property type="match status" value="1"/>
</dbReference>
<name>A0A1F6MVP6_9BACT</name>
<keyword evidence="1" id="KW-0472">Membrane</keyword>
<protein>
    <recommendedName>
        <fullName evidence="2">Peptidase M56 domain-containing protein</fullName>
    </recommendedName>
</protein>
<dbReference type="PANTHER" id="PTHR34978:SF3">
    <property type="entry name" value="SLR0241 PROTEIN"/>
    <property type="match status" value="1"/>
</dbReference>